<evidence type="ECO:0000256" key="1">
    <source>
        <dbReference type="SAM" id="MobiDB-lite"/>
    </source>
</evidence>
<feature type="compositionally biased region" description="Basic residues" evidence="1">
    <location>
        <begin position="47"/>
        <end position="59"/>
    </location>
</feature>
<dbReference type="AlphaFoldDB" id="A0A914DAR4"/>
<accession>A0A914DAR4</accession>
<reference evidence="3" key="1">
    <citation type="submission" date="2022-11" db="UniProtKB">
        <authorList>
            <consortium name="WormBaseParasite"/>
        </authorList>
    </citation>
    <scope>IDENTIFICATION</scope>
</reference>
<evidence type="ECO:0000313" key="3">
    <source>
        <dbReference type="WBParaSite" id="ACRNAN_scaffold22091.g20585.t1"/>
    </source>
</evidence>
<evidence type="ECO:0000313" key="2">
    <source>
        <dbReference type="Proteomes" id="UP000887540"/>
    </source>
</evidence>
<organism evidence="2 3">
    <name type="scientific">Acrobeloides nanus</name>
    <dbReference type="NCBI Taxonomy" id="290746"/>
    <lineage>
        <taxon>Eukaryota</taxon>
        <taxon>Metazoa</taxon>
        <taxon>Ecdysozoa</taxon>
        <taxon>Nematoda</taxon>
        <taxon>Chromadorea</taxon>
        <taxon>Rhabditida</taxon>
        <taxon>Tylenchina</taxon>
        <taxon>Cephalobomorpha</taxon>
        <taxon>Cephaloboidea</taxon>
        <taxon>Cephalobidae</taxon>
        <taxon>Acrobeloides</taxon>
    </lineage>
</organism>
<protein>
    <submittedName>
        <fullName evidence="3">Uncharacterized protein</fullName>
    </submittedName>
</protein>
<dbReference type="Proteomes" id="UP000887540">
    <property type="component" value="Unplaced"/>
</dbReference>
<feature type="compositionally biased region" description="Acidic residues" evidence="1">
    <location>
        <begin position="7"/>
        <end position="18"/>
    </location>
</feature>
<dbReference type="WBParaSite" id="ACRNAN_scaffold22091.g20585.t1">
    <property type="protein sequence ID" value="ACRNAN_scaffold22091.g20585.t1"/>
    <property type="gene ID" value="ACRNAN_scaffold22091.g20585"/>
</dbReference>
<sequence>METSDREELETNEVEEIAEEKHEDDNEPTAWGPRKRTQRVQATILKKLPKKTLYKKKSKKSDNAARMTPGLIHLSNQSLSNA</sequence>
<keyword evidence="2" id="KW-1185">Reference proteome</keyword>
<feature type="region of interest" description="Disordered" evidence="1">
    <location>
        <begin position="1"/>
        <end position="82"/>
    </location>
</feature>
<name>A0A914DAR4_9BILA</name>
<proteinExistence type="predicted"/>